<proteinExistence type="predicted"/>
<evidence type="ECO:0000313" key="2">
    <source>
        <dbReference type="EMBL" id="KAK9265906.1"/>
    </source>
</evidence>
<keyword evidence="3" id="KW-1185">Reference proteome</keyword>
<feature type="compositionally biased region" description="Basic residues" evidence="1">
    <location>
        <begin position="12"/>
        <end position="23"/>
    </location>
</feature>
<dbReference type="EMBL" id="JBBPBK010000283">
    <property type="protein sequence ID" value="KAK9265906.1"/>
    <property type="molecule type" value="Genomic_DNA"/>
</dbReference>
<organism evidence="2 3">
    <name type="scientific">Liquidambar formosana</name>
    <name type="common">Formosan gum</name>
    <dbReference type="NCBI Taxonomy" id="63359"/>
    <lineage>
        <taxon>Eukaryota</taxon>
        <taxon>Viridiplantae</taxon>
        <taxon>Streptophyta</taxon>
        <taxon>Embryophyta</taxon>
        <taxon>Tracheophyta</taxon>
        <taxon>Spermatophyta</taxon>
        <taxon>Magnoliopsida</taxon>
        <taxon>eudicotyledons</taxon>
        <taxon>Gunneridae</taxon>
        <taxon>Pentapetalae</taxon>
        <taxon>Saxifragales</taxon>
        <taxon>Altingiaceae</taxon>
        <taxon>Liquidambar</taxon>
    </lineage>
</organism>
<protein>
    <submittedName>
        <fullName evidence="2">Uncharacterized protein</fullName>
    </submittedName>
</protein>
<sequence>MESGCKLGTSKAKSHKPQQRQLKHPNTLKQQVEKNGRSRDGKTCEVGKKGLPPSWPHLKILGC</sequence>
<evidence type="ECO:0000256" key="1">
    <source>
        <dbReference type="SAM" id="MobiDB-lite"/>
    </source>
</evidence>
<dbReference type="Proteomes" id="UP001415857">
    <property type="component" value="Unassembled WGS sequence"/>
</dbReference>
<comment type="caution">
    <text evidence="2">The sequence shown here is derived from an EMBL/GenBank/DDBJ whole genome shotgun (WGS) entry which is preliminary data.</text>
</comment>
<reference evidence="2 3" key="1">
    <citation type="journal article" date="2024" name="Plant J.">
        <title>Genome sequences and population genomics reveal climatic adaptation and genomic divergence between two closely related sweetgum species.</title>
        <authorList>
            <person name="Xu W.Q."/>
            <person name="Ren C.Q."/>
            <person name="Zhang X.Y."/>
            <person name="Comes H.P."/>
            <person name="Liu X.H."/>
            <person name="Li Y.G."/>
            <person name="Kettle C.J."/>
            <person name="Jalonen R."/>
            <person name="Gaisberger H."/>
            <person name="Ma Y.Z."/>
            <person name="Qiu Y.X."/>
        </authorList>
    </citation>
    <scope>NUCLEOTIDE SEQUENCE [LARGE SCALE GENOMIC DNA]</scope>
    <source>
        <strain evidence="2">Hangzhou</strain>
    </source>
</reference>
<name>A0AAP0R4G3_LIQFO</name>
<gene>
    <name evidence="2" type="ORF">L1049_001780</name>
</gene>
<dbReference type="AlphaFoldDB" id="A0AAP0R4G3"/>
<feature type="region of interest" description="Disordered" evidence="1">
    <location>
        <begin position="1"/>
        <end position="63"/>
    </location>
</feature>
<accession>A0AAP0R4G3</accession>
<evidence type="ECO:0000313" key="3">
    <source>
        <dbReference type="Proteomes" id="UP001415857"/>
    </source>
</evidence>
<feature type="compositionally biased region" description="Basic and acidic residues" evidence="1">
    <location>
        <begin position="31"/>
        <end position="48"/>
    </location>
</feature>